<feature type="transmembrane region" description="Helical" evidence="4">
    <location>
        <begin position="298"/>
        <end position="320"/>
    </location>
</feature>
<gene>
    <name evidence="6" type="ORF">IAC76_06725</name>
</gene>
<name>A0A9D9DPB9_9BACT</name>
<protein>
    <submittedName>
        <fullName evidence="6">MFS transporter</fullName>
    </submittedName>
</protein>
<dbReference type="GO" id="GO:0022857">
    <property type="term" value="F:transmembrane transporter activity"/>
    <property type="evidence" value="ECO:0007669"/>
    <property type="project" value="InterPro"/>
</dbReference>
<dbReference type="InterPro" id="IPR036259">
    <property type="entry name" value="MFS_trans_sf"/>
</dbReference>
<feature type="transmembrane region" description="Helical" evidence="4">
    <location>
        <begin position="70"/>
        <end position="90"/>
    </location>
</feature>
<feature type="transmembrane region" description="Helical" evidence="4">
    <location>
        <begin position="163"/>
        <end position="181"/>
    </location>
</feature>
<evidence type="ECO:0000259" key="5">
    <source>
        <dbReference type="PROSITE" id="PS50850"/>
    </source>
</evidence>
<feature type="transmembrane region" description="Helical" evidence="4">
    <location>
        <begin position="96"/>
        <end position="115"/>
    </location>
</feature>
<dbReference type="InterPro" id="IPR020846">
    <property type="entry name" value="MFS_dom"/>
</dbReference>
<feature type="transmembrane region" description="Helical" evidence="4">
    <location>
        <begin position="136"/>
        <end position="157"/>
    </location>
</feature>
<feature type="transmembrane region" description="Helical" evidence="4">
    <location>
        <begin position="240"/>
        <end position="262"/>
    </location>
</feature>
<dbReference type="Pfam" id="PF07690">
    <property type="entry name" value="MFS_1"/>
    <property type="match status" value="1"/>
</dbReference>
<feature type="transmembrane region" description="Helical" evidence="4">
    <location>
        <begin position="211"/>
        <end position="234"/>
    </location>
</feature>
<reference evidence="6" key="2">
    <citation type="journal article" date="2021" name="PeerJ">
        <title>Extensive microbial diversity within the chicken gut microbiome revealed by metagenomics and culture.</title>
        <authorList>
            <person name="Gilroy R."/>
            <person name="Ravi A."/>
            <person name="Getino M."/>
            <person name="Pursley I."/>
            <person name="Horton D.L."/>
            <person name="Alikhan N.F."/>
            <person name="Baker D."/>
            <person name="Gharbi K."/>
            <person name="Hall N."/>
            <person name="Watson M."/>
            <person name="Adriaenssens E.M."/>
            <person name="Foster-Nyarko E."/>
            <person name="Jarju S."/>
            <person name="Secka A."/>
            <person name="Antonio M."/>
            <person name="Oren A."/>
            <person name="Chaudhuri R.R."/>
            <person name="La Ragione R."/>
            <person name="Hildebrand F."/>
            <person name="Pallen M.J."/>
        </authorList>
    </citation>
    <scope>NUCLEOTIDE SEQUENCE</scope>
    <source>
        <strain evidence="6">10192</strain>
    </source>
</reference>
<dbReference type="PANTHER" id="PTHR43129">
    <property type="entry name" value="FOSMIDOMYCIN RESISTANCE PROTEIN"/>
    <property type="match status" value="1"/>
</dbReference>
<dbReference type="PROSITE" id="PS50850">
    <property type="entry name" value="MFS"/>
    <property type="match status" value="1"/>
</dbReference>
<keyword evidence="1 4" id="KW-0812">Transmembrane</keyword>
<reference evidence="6" key="1">
    <citation type="submission" date="2020-10" db="EMBL/GenBank/DDBJ databases">
        <authorList>
            <person name="Gilroy R."/>
        </authorList>
    </citation>
    <scope>NUCLEOTIDE SEQUENCE</scope>
    <source>
        <strain evidence="6">10192</strain>
    </source>
</reference>
<dbReference type="GO" id="GO:0005886">
    <property type="term" value="C:plasma membrane"/>
    <property type="evidence" value="ECO:0007669"/>
    <property type="project" value="TreeGrafter"/>
</dbReference>
<sequence>MNTITEKRPHIWLSTAHFINDIYTGMLNPIMPFIAAKLGISMAIATVVLSVSHICSSLLQPVFGFFADNILKRVFIFWGLMFTAVFISFAPSVSHLSILILFVILGSLGSSLFHPQALGFSVRFASADTGKSMGTFIAMGTFGYSLGPVVSAFVTQFTGLNNMPYLCLIGVIWALFMFKFVPKISDKKVERTHSEFVKAFKDIFSNYRLKLLILISILKSLITTSTSILLPFLWRDMGYMPFKIGAALFAFSFMSGIGSFVSRDIEKRIGAKRVFYFSMISTFPLMIMFSLTYKSFPIISFVIFAITGLCTAMAMPVTMVMAQSEMPQYKSIIGGFINGFSWGVIAIFMSALGFIAQAKGIIPVLLVVALIPAISALFILKRLFSTK</sequence>
<dbReference type="Gene3D" id="1.20.1250.20">
    <property type="entry name" value="MFS general substrate transporter like domains"/>
    <property type="match status" value="1"/>
</dbReference>
<organism evidence="6 7">
    <name type="scientific">Candidatus Scatousia excrementipullorum</name>
    <dbReference type="NCBI Taxonomy" id="2840936"/>
    <lineage>
        <taxon>Bacteria</taxon>
        <taxon>Candidatus Scatousia</taxon>
    </lineage>
</organism>
<comment type="caution">
    <text evidence="6">The sequence shown here is derived from an EMBL/GenBank/DDBJ whole genome shotgun (WGS) entry which is preliminary data.</text>
</comment>
<keyword evidence="2 4" id="KW-1133">Transmembrane helix</keyword>
<feature type="transmembrane region" description="Helical" evidence="4">
    <location>
        <begin position="361"/>
        <end position="380"/>
    </location>
</feature>
<dbReference type="EMBL" id="JADIND010000146">
    <property type="protein sequence ID" value="MBO8431066.1"/>
    <property type="molecule type" value="Genomic_DNA"/>
</dbReference>
<evidence type="ECO:0000256" key="2">
    <source>
        <dbReference type="ARBA" id="ARBA00022989"/>
    </source>
</evidence>
<dbReference type="CDD" id="cd17478">
    <property type="entry name" value="MFS_FsR"/>
    <property type="match status" value="1"/>
</dbReference>
<keyword evidence="3 4" id="KW-0472">Membrane</keyword>
<dbReference type="InterPro" id="IPR011701">
    <property type="entry name" value="MFS"/>
</dbReference>
<dbReference type="AlphaFoldDB" id="A0A9D9DPB9"/>
<evidence type="ECO:0000256" key="1">
    <source>
        <dbReference type="ARBA" id="ARBA00022692"/>
    </source>
</evidence>
<dbReference type="Proteomes" id="UP000823632">
    <property type="component" value="Unassembled WGS sequence"/>
</dbReference>
<accession>A0A9D9DPB9</accession>
<dbReference type="PANTHER" id="PTHR43129:SF1">
    <property type="entry name" value="FOSMIDOMYCIN RESISTANCE PROTEIN"/>
    <property type="match status" value="1"/>
</dbReference>
<feature type="domain" description="Major facilitator superfamily (MFS) profile" evidence="5">
    <location>
        <begin position="9"/>
        <end position="387"/>
    </location>
</feature>
<feature type="transmembrane region" description="Helical" evidence="4">
    <location>
        <begin position="332"/>
        <end position="355"/>
    </location>
</feature>
<evidence type="ECO:0000256" key="3">
    <source>
        <dbReference type="ARBA" id="ARBA00023136"/>
    </source>
</evidence>
<evidence type="ECO:0000313" key="7">
    <source>
        <dbReference type="Proteomes" id="UP000823632"/>
    </source>
</evidence>
<dbReference type="SUPFAM" id="SSF103473">
    <property type="entry name" value="MFS general substrate transporter"/>
    <property type="match status" value="1"/>
</dbReference>
<proteinExistence type="predicted"/>
<feature type="transmembrane region" description="Helical" evidence="4">
    <location>
        <begin position="274"/>
        <end position="292"/>
    </location>
</feature>
<evidence type="ECO:0000313" key="6">
    <source>
        <dbReference type="EMBL" id="MBO8431066.1"/>
    </source>
</evidence>
<evidence type="ECO:0000256" key="4">
    <source>
        <dbReference type="SAM" id="Phobius"/>
    </source>
</evidence>